<organism evidence="3 4">
    <name type="scientific">Flavobacterium myungsuense</name>
    <dbReference type="NCBI Taxonomy" id="651823"/>
    <lineage>
        <taxon>Bacteria</taxon>
        <taxon>Pseudomonadati</taxon>
        <taxon>Bacteroidota</taxon>
        <taxon>Flavobacteriia</taxon>
        <taxon>Flavobacteriales</taxon>
        <taxon>Flavobacteriaceae</taxon>
        <taxon>Flavobacterium</taxon>
    </lineage>
</organism>
<proteinExistence type="predicted"/>
<evidence type="ECO:0000256" key="2">
    <source>
        <dbReference type="SAM" id="MobiDB-lite"/>
    </source>
</evidence>
<evidence type="ECO:0000313" key="4">
    <source>
        <dbReference type="Proteomes" id="UP001597051"/>
    </source>
</evidence>
<keyword evidence="1" id="KW-0175">Coiled coil</keyword>
<protein>
    <submittedName>
        <fullName evidence="3">Uncharacterized protein</fullName>
    </submittedName>
</protein>
<comment type="caution">
    <text evidence="3">The sequence shown here is derived from an EMBL/GenBank/DDBJ whole genome shotgun (WGS) entry which is preliminary data.</text>
</comment>
<evidence type="ECO:0000313" key="3">
    <source>
        <dbReference type="EMBL" id="MFD0984004.1"/>
    </source>
</evidence>
<evidence type="ECO:0000256" key="1">
    <source>
        <dbReference type="SAM" id="Coils"/>
    </source>
</evidence>
<feature type="coiled-coil region" evidence="1">
    <location>
        <begin position="127"/>
        <end position="161"/>
    </location>
</feature>
<reference evidence="4" key="1">
    <citation type="journal article" date="2019" name="Int. J. Syst. Evol. Microbiol.">
        <title>The Global Catalogue of Microorganisms (GCM) 10K type strain sequencing project: providing services to taxonomists for standard genome sequencing and annotation.</title>
        <authorList>
            <consortium name="The Broad Institute Genomics Platform"/>
            <consortium name="The Broad Institute Genome Sequencing Center for Infectious Disease"/>
            <person name="Wu L."/>
            <person name="Ma J."/>
        </authorList>
    </citation>
    <scope>NUCLEOTIDE SEQUENCE [LARGE SCALE GENOMIC DNA]</scope>
    <source>
        <strain evidence="4">CECT 7649</strain>
    </source>
</reference>
<dbReference type="RefSeq" id="WP_379756459.1">
    <property type="nucleotide sequence ID" value="NZ_JBHSYB010000025.1"/>
</dbReference>
<accession>A0ABW3J196</accession>
<name>A0ABW3J196_9FLAO</name>
<feature type="region of interest" description="Disordered" evidence="2">
    <location>
        <begin position="195"/>
        <end position="214"/>
    </location>
</feature>
<gene>
    <name evidence="3" type="ORF">ACFQ0S_05880</name>
</gene>
<sequence length="273" mass="31118">MSKKKIYHVIEVSQKMIKTFPKQGHNHVVFNAVFYRNGKKLNGIDQAAVENFSALVRSYDKSENPDKVKVEFKDQDSNLLIWSKTFEWHDVDDEIQKPFNGYAGLGEAEVNDLVQRKFSEMERSKELERMSSELTRLQALNEELEFQMQDMQNSLDAKKQVEYYTNIIGMALPGLAKFFTNSPIGTAMNFLAGNGETDKGIGTPKPDTQDQGDGQRDTILEMISAFCNTMTNQELGTMYLLLTEIEKDRGNLQRILHFITQPTTNSTTPNNPQ</sequence>
<dbReference type="EMBL" id="JBHTIZ010000013">
    <property type="protein sequence ID" value="MFD0984004.1"/>
    <property type="molecule type" value="Genomic_DNA"/>
</dbReference>
<keyword evidence="4" id="KW-1185">Reference proteome</keyword>
<dbReference type="Proteomes" id="UP001597051">
    <property type="component" value="Unassembled WGS sequence"/>
</dbReference>